<evidence type="ECO:0000313" key="6">
    <source>
        <dbReference type="Proteomes" id="UP001328733"/>
    </source>
</evidence>
<evidence type="ECO:0000256" key="2">
    <source>
        <dbReference type="ARBA" id="ARBA00022764"/>
    </source>
</evidence>
<sequence length="109" mass="12328">MRIQFALPALILVTIASQSLAPIAKAETRSNPSMFNMEAVTCRELLLASSENRALMMSLFHGFFNGKKNETMFDVDRLAQLTDQIENVCADNPKRTLISVFQEYRGRSR</sequence>
<evidence type="ECO:0000256" key="4">
    <source>
        <dbReference type="SAM" id="SignalP"/>
    </source>
</evidence>
<dbReference type="InterPro" id="IPR010486">
    <property type="entry name" value="HNS-dep_expression_A/B"/>
</dbReference>
<comment type="caution">
    <text evidence="5">The sequence shown here is derived from an EMBL/GenBank/DDBJ whole genome shotgun (WGS) entry which is preliminary data.</text>
</comment>
<reference evidence="5 6" key="1">
    <citation type="submission" date="2024-01" db="EMBL/GenBank/DDBJ databases">
        <title>Genomic insights into the taxonomy and metabolism of the cyanobacterium Pannus brasiliensis CCIBt3594.</title>
        <authorList>
            <person name="Machado M."/>
            <person name="Botero N.B."/>
            <person name="Andreote A.P.D."/>
            <person name="Feitosa A.M.T."/>
            <person name="Popin R."/>
            <person name="Sivonen K."/>
            <person name="Fiore M.F."/>
        </authorList>
    </citation>
    <scope>NUCLEOTIDE SEQUENCE [LARGE SCALE GENOMIC DNA]</scope>
    <source>
        <strain evidence="5 6">CCIBt3594</strain>
    </source>
</reference>
<keyword evidence="3" id="KW-0143">Chaperone</keyword>
<dbReference type="RefSeq" id="WP_332866839.1">
    <property type="nucleotide sequence ID" value="NZ_JBAFSM010000046.1"/>
</dbReference>
<dbReference type="EMBL" id="JBAFSM010000046">
    <property type="protein sequence ID" value="MEG3439353.1"/>
    <property type="molecule type" value="Genomic_DNA"/>
</dbReference>
<protein>
    <submittedName>
        <fullName evidence="5">HdeA/HdeB family chaperone</fullName>
    </submittedName>
</protein>
<feature type="signal peptide" evidence="4">
    <location>
        <begin position="1"/>
        <end position="21"/>
    </location>
</feature>
<keyword evidence="2" id="KW-0574">Periplasm</keyword>
<dbReference type="InterPro" id="IPR038303">
    <property type="entry name" value="HdeA/HdeB_sf"/>
</dbReference>
<keyword evidence="6" id="KW-1185">Reference proteome</keyword>
<dbReference type="AlphaFoldDB" id="A0AAW9QZE6"/>
<accession>A0AAW9QZE6</accession>
<feature type="chain" id="PRO_5043970524" evidence="4">
    <location>
        <begin position="22"/>
        <end position="109"/>
    </location>
</feature>
<proteinExistence type="predicted"/>
<evidence type="ECO:0000256" key="1">
    <source>
        <dbReference type="ARBA" id="ARBA00022729"/>
    </source>
</evidence>
<name>A0AAW9QZE6_9CHRO</name>
<dbReference type="Gene3D" id="1.10.890.10">
    <property type="entry name" value="HNS-dependent expression A"/>
    <property type="match status" value="1"/>
</dbReference>
<evidence type="ECO:0000256" key="3">
    <source>
        <dbReference type="ARBA" id="ARBA00023186"/>
    </source>
</evidence>
<keyword evidence="1 4" id="KW-0732">Signal</keyword>
<dbReference type="Pfam" id="PF06411">
    <property type="entry name" value="HdeA"/>
    <property type="match status" value="1"/>
</dbReference>
<organism evidence="5 6">
    <name type="scientific">Pannus brasiliensis CCIBt3594</name>
    <dbReference type="NCBI Taxonomy" id="1427578"/>
    <lineage>
        <taxon>Bacteria</taxon>
        <taxon>Bacillati</taxon>
        <taxon>Cyanobacteriota</taxon>
        <taxon>Cyanophyceae</taxon>
        <taxon>Oscillatoriophycideae</taxon>
        <taxon>Chroococcales</taxon>
        <taxon>Microcystaceae</taxon>
        <taxon>Pannus</taxon>
    </lineage>
</organism>
<gene>
    <name evidence="5" type="ORF">V0288_19660</name>
</gene>
<dbReference type="Proteomes" id="UP001328733">
    <property type="component" value="Unassembled WGS sequence"/>
</dbReference>
<evidence type="ECO:0000313" key="5">
    <source>
        <dbReference type="EMBL" id="MEG3439353.1"/>
    </source>
</evidence>